<dbReference type="EMBL" id="CALLCH030000016">
    <property type="protein sequence ID" value="CAI4217203.1"/>
    <property type="molecule type" value="Genomic_DNA"/>
</dbReference>
<proteinExistence type="predicted"/>
<comment type="caution">
    <text evidence="1">The sequence shown here is derived from an EMBL/GenBank/DDBJ whole genome shotgun (WGS) entry which is preliminary data.</text>
</comment>
<reference evidence="1" key="1">
    <citation type="submission" date="2022-11" db="EMBL/GenBank/DDBJ databases">
        <authorList>
            <person name="Scott C."/>
            <person name="Bruce N."/>
        </authorList>
    </citation>
    <scope>NUCLEOTIDE SEQUENCE</scope>
</reference>
<protein>
    <submittedName>
        <fullName evidence="1">Uncharacterized protein</fullName>
    </submittedName>
</protein>
<evidence type="ECO:0000313" key="1">
    <source>
        <dbReference type="EMBL" id="CAI4217203.1"/>
    </source>
</evidence>
<evidence type="ECO:0000313" key="2">
    <source>
        <dbReference type="Proteomes" id="UP000838763"/>
    </source>
</evidence>
<dbReference type="AlphaFoldDB" id="A0A9P1H729"/>
<sequence length="91" mass="9845">MSLAVPDSAPGALDKIDKITSADDITAVPNKERDLPDAGLRSLDHSYFQGAVRTPFLDSYFAISANLGTHTFYMVGLPLLFWCGYASYGKA</sequence>
<organism evidence="1 2">
    <name type="scientific">Parascedosporium putredinis</name>
    <dbReference type="NCBI Taxonomy" id="1442378"/>
    <lineage>
        <taxon>Eukaryota</taxon>
        <taxon>Fungi</taxon>
        <taxon>Dikarya</taxon>
        <taxon>Ascomycota</taxon>
        <taxon>Pezizomycotina</taxon>
        <taxon>Sordariomycetes</taxon>
        <taxon>Hypocreomycetidae</taxon>
        <taxon>Microascales</taxon>
        <taxon>Microascaceae</taxon>
        <taxon>Parascedosporium</taxon>
    </lineage>
</organism>
<dbReference type="Proteomes" id="UP000838763">
    <property type="component" value="Unassembled WGS sequence"/>
</dbReference>
<dbReference type="OrthoDB" id="9547406at2759"/>
<accession>A0A9P1H729</accession>
<keyword evidence="2" id="KW-1185">Reference proteome</keyword>
<name>A0A9P1H729_9PEZI</name>
<gene>
    <name evidence="1" type="ORF">PPNO1_LOCUS6820</name>
</gene>